<dbReference type="Proteomes" id="UP001362999">
    <property type="component" value="Unassembled WGS sequence"/>
</dbReference>
<accession>A0AAV9ZH11</accession>
<keyword evidence="2" id="KW-1185">Reference proteome</keyword>
<dbReference type="EMBL" id="JAWWNJ010000151">
    <property type="protein sequence ID" value="KAK6981356.1"/>
    <property type="molecule type" value="Genomic_DNA"/>
</dbReference>
<protein>
    <submittedName>
        <fullName evidence="1">Uncharacterized protein</fullName>
    </submittedName>
</protein>
<comment type="caution">
    <text evidence="1">The sequence shown here is derived from an EMBL/GenBank/DDBJ whole genome shotgun (WGS) entry which is preliminary data.</text>
</comment>
<proteinExistence type="predicted"/>
<reference evidence="1 2" key="1">
    <citation type="journal article" date="2024" name="J Genomics">
        <title>Draft genome sequencing and assembly of Favolaschia claudopus CIRM-BRFM 2984 isolated from oak limbs.</title>
        <authorList>
            <person name="Navarro D."/>
            <person name="Drula E."/>
            <person name="Chaduli D."/>
            <person name="Cazenave R."/>
            <person name="Ahrendt S."/>
            <person name="Wang J."/>
            <person name="Lipzen A."/>
            <person name="Daum C."/>
            <person name="Barry K."/>
            <person name="Grigoriev I.V."/>
            <person name="Favel A."/>
            <person name="Rosso M.N."/>
            <person name="Martin F."/>
        </authorList>
    </citation>
    <scope>NUCLEOTIDE SEQUENCE [LARGE SCALE GENOMIC DNA]</scope>
    <source>
        <strain evidence="1 2">CIRM-BRFM 2984</strain>
    </source>
</reference>
<organism evidence="1 2">
    <name type="scientific">Favolaschia claudopus</name>
    <dbReference type="NCBI Taxonomy" id="2862362"/>
    <lineage>
        <taxon>Eukaryota</taxon>
        <taxon>Fungi</taxon>
        <taxon>Dikarya</taxon>
        <taxon>Basidiomycota</taxon>
        <taxon>Agaricomycotina</taxon>
        <taxon>Agaricomycetes</taxon>
        <taxon>Agaricomycetidae</taxon>
        <taxon>Agaricales</taxon>
        <taxon>Marasmiineae</taxon>
        <taxon>Mycenaceae</taxon>
        <taxon>Favolaschia</taxon>
    </lineage>
</organism>
<dbReference type="AlphaFoldDB" id="A0AAV9ZH11"/>
<evidence type="ECO:0000313" key="1">
    <source>
        <dbReference type="EMBL" id="KAK6981356.1"/>
    </source>
</evidence>
<gene>
    <name evidence="1" type="ORF">R3P38DRAFT_2578581</name>
</gene>
<sequence>QVLGVKLFSSNPVSIPDERAMSTVTWMNSKDRNRQDVSAVSNYLAIRGFHRTDMSNVSFSESLRDERDY</sequence>
<evidence type="ECO:0000313" key="2">
    <source>
        <dbReference type="Proteomes" id="UP001362999"/>
    </source>
</evidence>
<name>A0AAV9ZH11_9AGAR</name>
<feature type="non-terminal residue" evidence="1">
    <location>
        <position position="1"/>
    </location>
</feature>